<dbReference type="Gene3D" id="3.30.2010.10">
    <property type="entry name" value="Metalloproteases ('zincins'), catalytic domain"/>
    <property type="match status" value="1"/>
</dbReference>
<dbReference type="PANTHER" id="PTHR34978:SF3">
    <property type="entry name" value="SLR0241 PROTEIN"/>
    <property type="match status" value="1"/>
</dbReference>
<dbReference type="RefSeq" id="WP_141632582.1">
    <property type="nucleotide sequence ID" value="NZ_VIGB01000003.1"/>
</dbReference>
<evidence type="ECO:0000313" key="10">
    <source>
        <dbReference type="Proteomes" id="UP000319103"/>
    </source>
</evidence>
<dbReference type="CDD" id="cd07326">
    <property type="entry name" value="M56_BlaR1_MecR1_like"/>
    <property type="match status" value="1"/>
</dbReference>
<feature type="transmembrane region" description="Helical" evidence="7">
    <location>
        <begin position="37"/>
        <end position="60"/>
    </location>
</feature>
<evidence type="ECO:0000256" key="7">
    <source>
        <dbReference type="SAM" id="Phobius"/>
    </source>
</evidence>
<dbReference type="PANTHER" id="PTHR34978">
    <property type="entry name" value="POSSIBLE SENSOR-TRANSDUCER PROTEIN BLAR"/>
    <property type="match status" value="1"/>
</dbReference>
<feature type="domain" description="Peptidase M48" evidence="8">
    <location>
        <begin position="122"/>
        <end position="192"/>
    </location>
</feature>
<dbReference type="GO" id="GO:0006508">
    <property type="term" value="P:proteolysis"/>
    <property type="evidence" value="ECO:0007669"/>
    <property type="project" value="UniProtKB-KW"/>
</dbReference>
<feature type="transmembrane region" description="Helical" evidence="7">
    <location>
        <begin position="268"/>
        <end position="288"/>
    </location>
</feature>
<proteinExistence type="inferred from homology"/>
<keyword evidence="4 6" id="KW-0862">Zinc</keyword>
<evidence type="ECO:0000313" key="9">
    <source>
        <dbReference type="EMBL" id="TQF01859.1"/>
    </source>
</evidence>
<accession>A0A540VYM4</accession>
<comment type="caution">
    <text evidence="9">The sequence shown here is derived from an EMBL/GenBank/DDBJ whole genome shotgun (WGS) entry which is preliminary data.</text>
</comment>
<dbReference type="AlphaFoldDB" id="A0A540VYM4"/>
<dbReference type="InterPro" id="IPR001915">
    <property type="entry name" value="Peptidase_M48"/>
</dbReference>
<dbReference type="InterPro" id="IPR052173">
    <property type="entry name" value="Beta-lactam_resp_regulator"/>
</dbReference>
<evidence type="ECO:0000256" key="6">
    <source>
        <dbReference type="RuleBase" id="RU003983"/>
    </source>
</evidence>
<evidence type="ECO:0000259" key="8">
    <source>
        <dbReference type="Pfam" id="PF01435"/>
    </source>
</evidence>
<dbReference type="GO" id="GO:0004222">
    <property type="term" value="F:metalloendopeptidase activity"/>
    <property type="evidence" value="ECO:0007669"/>
    <property type="project" value="InterPro"/>
</dbReference>
<dbReference type="GO" id="GO:0046872">
    <property type="term" value="F:metal ion binding"/>
    <property type="evidence" value="ECO:0007669"/>
    <property type="project" value="UniProtKB-KW"/>
</dbReference>
<comment type="similarity">
    <text evidence="6">Belongs to the peptidase M48 family.</text>
</comment>
<protein>
    <submittedName>
        <fullName evidence="9">M56 family metallopeptidase</fullName>
    </submittedName>
</protein>
<feature type="transmembrane region" description="Helical" evidence="7">
    <location>
        <begin position="87"/>
        <end position="106"/>
    </location>
</feature>
<evidence type="ECO:0000256" key="5">
    <source>
        <dbReference type="ARBA" id="ARBA00023049"/>
    </source>
</evidence>
<keyword evidence="5 6" id="KW-0482">Metalloprotease</keyword>
<keyword evidence="7" id="KW-0812">Transmembrane</keyword>
<gene>
    <name evidence="9" type="ORF">E6W39_05765</name>
</gene>
<keyword evidence="7" id="KW-1133">Transmembrane helix</keyword>
<comment type="cofactor">
    <cofactor evidence="6">
        <name>Zn(2+)</name>
        <dbReference type="ChEBI" id="CHEBI:29105"/>
    </cofactor>
    <text evidence="6">Binds 1 zinc ion per subunit.</text>
</comment>
<keyword evidence="2" id="KW-0479">Metal-binding</keyword>
<keyword evidence="10" id="KW-1185">Reference proteome</keyword>
<dbReference type="Proteomes" id="UP000319103">
    <property type="component" value="Unassembled WGS sequence"/>
</dbReference>
<name>A0A540VYM4_9ACTN</name>
<keyword evidence="3 6" id="KW-0378">Hydrolase</keyword>
<keyword evidence="1 6" id="KW-0645">Protease</keyword>
<dbReference type="OrthoDB" id="9785340at2"/>
<feature type="transmembrane region" description="Helical" evidence="7">
    <location>
        <begin position="6"/>
        <end position="25"/>
    </location>
</feature>
<sequence>MTALAAALVLALYTVLVGTVAPRRLARAHWPQRAPRLALAVWYGLAATFTVACSLAAYHLTLTGPHAHGLLALFDSDAPSAAEGPTVLLPVGLGALWPLCAIVAAARRARRERADHLDRLALAGRRDPALDAVLLDHPTPAAYCLARGPVVVSSGALAGLPSGQLNAVLEHERAHLTGRHHLLLTVSSGLARALWRLPLAHGLRQQTATLLELMADDRAARRCSAEDLAAAVCEVATAVPSATALAAGGAGALLRIRRLLRPAPPLRLPVRLAVLVAIALGPTVPYLLTCGPIPR</sequence>
<reference evidence="9 10" key="1">
    <citation type="submission" date="2019-06" db="EMBL/GenBank/DDBJ databases">
        <title>Description of Kitasatospora acidophila sp. nov. isolated from pine grove soil, and reclassification of Streptomyces novaecaesareae to Kitasatospora novaeceasareae comb. nov.</title>
        <authorList>
            <person name="Kim M.J."/>
        </authorList>
    </citation>
    <scope>NUCLEOTIDE SEQUENCE [LARGE SCALE GENOMIC DNA]</scope>
    <source>
        <strain evidence="9 10">MMS16-CNU292</strain>
    </source>
</reference>
<dbReference type="Pfam" id="PF01435">
    <property type="entry name" value="Peptidase_M48"/>
    <property type="match status" value="1"/>
</dbReference>
<organism evidence="9 10">
    <name type="scientific">Kitasatospora acidiphila</name>
    <dbReference type="NCBI Taxonomy" id="2567942"/>
    <lineage>
        <taxon>Bacteria</taxon>
        <taxon>Bacillati</taxon>
        <taxon>Actinomycetota</taxon>
        <taxon>Actinomycetes</taxon>
        <taxon>Kitasatosporales</taxon>
        <taxon>Streptomycetaceae</taxon>
        <taxon>Kitasatospora</taxon>
    </lineage>
</organism>
<evidence type="ECO:0000256" key="4">
    <source>
        <dbReference type="ARBA" id="ARBA00022833"/>
    </source>
</evidence>
<dbReference type="EMBL" id="VIGB01000003">
    <property type="protein sequence ID" value="TQF01859.1"/>
    <property type="molecule type" value="Genomic_DNA"/>
</dbReference>
<keyword evidence="7" id="KW-0472">Membrane</keyword>
<evidence type="ECO:0000256" key="1">
    <source>
        <dbReference type="ARBA" id="ARBA00022670"/>
    </source>
</evidence>
<evidence type="ECO:0000256" key="2">
    <source>
        <dbReference type="ARBA" id="ARBA00022723"/>
    </source>
</evidence>
<evidence type="ECO:0000256" key="3">
    <source>
        <dbReference type="ARBA" id="ARBA00022801"/>
    </source>
</evidence>